<accession>A0A9P5YMJ5</accession>
<evidence type="ECO:0000313" key="2">
    <source>
        <dbReference type="EMBL" id="KAF9471581.1"/>
    </source>
</evidence>
<evidence type="ECO:0000313" key="3">
    <source>
        <dbReference type="Proteomes" id="UP000807469"/>
    </source>
</evidence>
<dbReference type="OrthoDB" id="2873242at2759"/>
<protein>
    <submittedName>
        <fullName evidence="2">Uncharacterized protein</fullName>
    </submittedName>
</protein>
<comment type="caution">
    <text evidence="2">The sequence shown here is derived from an EMBL/GenBank/DDBJ whole genome shotgun (WGS) entry which is preliminary data.</text>
</comment>
<keyword evidence="1" id="KW-1133">Transmembrane helix</keyword>
<feature type="transmembrane region" description="Helical" evidence="1">
    <location>
        <begin position="264"/>
        <end position="283"/>
    </location>
</feature>
<gene>
    <name evidence="2" type="ORF">BDN70DRAFT_938840</name>
</gene>
<feature type="transmembrane region" description="Helical" evidence="1">
    <location>
        <begin position="147"/>
        <end position="170"/>
    </location>
</feature>
<dbReference type="Proteomes" id="UP000807469">
    <property type="component" value="Unassembled WGS sequence"/>
</dbReference>
<feature type="transmembrane region" description="Helical" evidence="1">
    <location>
        <begin position="69"/>
        <end position="88"/>
    </location>
</feature>
<keyword evidence="1" id="KW-0812">Transmembrane</keyword>
<evidence type="ECO:0000256" key="1">
    <source>
        <dbReference type="SAM" id="Phobius"/>
    </source>
</evidence>
<proteinExistence type="predicted"/>
<organism evidence="2 3">
    <name type="scientific">Pholiota conissans</name>
    <dbReference type="NCBI Taxonomy" id="109636"/>
    <lineage>
        <taxon>Eukaryota</taxon>
        <taxon>Fungi</taxon>
        <taxon>Dikarya</taxon>
        <taxon>Basidiomycota</taxon>
        <taxon>Agaricomycotina</taxon>
        <taxon>Agaricomycetes</taxon>
        <taxon>Agaricomycetidae</taxon>
        <taxon>Agaricales</taxon>
        <taxon>Agaricineae</taxon>
        <taxon>Strophariaceae</taxon>
        <taxon>Pholiota</taxon>
    </lineage>
</organism>
<keyword evidence="3" id="KW-1185">Reference proteome</keyword>
<feature type="transmembrane region" description="Helical" evidence="1">
    <location>
        <begin position="116"/>
        <end position="135"/>
    </location>
</feature>
<keyword evidence="1" id="KW-0472">Membrane</keyword>
<reference evidence="2" key="1">
    <citation type="submission" date="2020-11" db="EMBL/GenBank/DDBJ databases">
        <authorList>
            <consortium name="DOE Joint Genome Institute"/>
            <person name="Ahrendt S."/>
            <person name="Riley R."/>
            <person name="Andreopoulos W."/>
            <person name="Labutti K."/>
            <person name="Pangilinan J."/>
            <person name="Ruiz-Duenas F.J."/>
            <person name="Barrasa J.M."/>
            <person name="Sanchez-Garcia M."/>
            <person name="Camarero S."/>
            <person name="Miyauchi S."/>
            <person name="Serrano A."/>
            <person name="Linde D."/>
            <person name="Babiker R."/>
            <person name="Drula E."/>
            <person name="Ayuso-Fernandez I."/>
            <person name="Pacheco R."/>
            <person name="Padilla G."/>
            <person name="Ferreira P."/>
            <person name="Barriuso J."/>
            <person name="Kellner H."/>
            <person name="Castanera R."/>
            <person name="Alfaro M."/>
            <person name="Ramirez L."/>
            <person name="Pisabarro A.G."/>
            <person name="Kuo A."/>
            <person name="Tritt A."/>
            <person name="Lipzen A."/>
            <person name="He G."/>
            <person name="Yan M."/>
            <person name="Ng V."/>
            <person name="Cullen D."/>
            <person name="Martin F."/>
            <person name="Rosso M.-N."/>
            <person name="Henrissat B."/>
            <person name="Hibbett D."/>
            <person name="Martinez A.T."/>
            <person name="Grigoriev I.V."/>
        </authorList>
    </citation>
    <scope>NUCLEOTIDE SEQUENCE</scope>
    <source>
        <strain evidence="2">CIRM-BRFM 674</strain>
    </source>
</reference>
<feature type="transmembrane region" description="Helical" evidence="1">
    <location>
        <begin position="36"/>
        <end position="57"/>
    </location>
</feature>
<dbReference type="AlphaFoldDB" id="A0A9P5YMJ5"/>
<name>A0A9P5YMJ5_9AGAR</name>
<dbReference type="EMBL" id="MU155657">
    <property type="protein sequence ID" value="KAF9471581.1"/>
    <property type="molecule type" value="Genomic_DNA"/>
</dbReference>
<sequence>MSNRNATAFHHGTILQAGYVVDDENSVIAANLNGSMVMALSMGIYTVVFGGTLYAYLTRHPSKHSLVPITVSMLYMSNLAVFGIQWYITKLQFINNDQSRATIFLAMIESDQRLDVGVDIGSTISLVLSDGLLIWRCFNVWSHSIRIVSIPIFLAITEAVLMFAGAIAAVTLPPSEDSLRIQMSNVTSAGVLMSACTTIITTALITSRIHSFLRHQDISSRKFWHIIDIVVQSGAIYSLSLIFYGAASILQNEILNVRTFIFDLWISAFALPLAGMSTTLMVARVATLSDDTNISTSVHLTGIQFKPRSTACTTVGAVSVPLYMCRDSDAAGDTAAKVKKAQGKRLTQ</sequence>
<feature type="transmembrane region" description="Helical" evidence="1">
    <location>
        <begin position="190"/>
        <end position="211"/>
    </location>
</feature>
<feature type="transmembrane region" description="Helical" evidence="1">
    <location>
        <begin position="223"/>
        <end position="244"/>
    </location>
</feature>